<organism evidence="3 4">
    <name type="scientific">Steinernema carpocapsae</name>
    <name type="common">Entomopathogenic nematode</name>
    <dbReference type="NCBI Taxonomy" id="34508"/>
    <lineage>
        <taxon>Eukaryota</taxon>
        <taxon>Metazoa</taxon>
        <taxon>Ecdysozoa</taxon>
        <taxon>Nematoda</taxon>
        <taxon>Chromadorea</taxon>
        <taxon>Rhabditida</taxon>
        <taxon>Tylenchina</taxon>
        <taxon>Panagrolaimomorpha</taxon>
        <taxon>Strongyloidoidea</taxon>
        <taxon>Steinernematidae</taxon>
        <taxon>Steinernema</taxon>
    </lineage>
</organism>
<protein>
    <submittedName>
        <fullName evidence="3">Uncharacterized protein</fullName>
    </submittedName>
</protein>
<keyword evidence="1 2" id="KW-0732">Signal</keyword>
<dbReference type="AlphaFoldDB" id="A0A4V6XWN6"/>
<comment type="caution">
    <text evidence="3">The sequence shown here is derived from an EMBL/GenBank/DDBJ whole genome shotgun (WGS) entry which is preliminary data.</text>
</comment>
<gene>
    <name evidence="3" type="ORF">L596_010566</name>
</gene>
<evidence type="ECO:0000313" key="3">
    <source>
        <dbReference type="EMBL" id="TKR96565.1"/>
    </source>
</evidence>
<proteinExistence type="predicted"/>
<reference evidence="3 4" key="2">
    <citation type="journal article" date="2019" name="G3 (Bethesda)">
        <title>Hybrid Assembly of the Genome of the Entomopathogenic Nematode Steinernema carpocapsae Identifies the X-Chromosome.</title>
        <authorList>
            <person name="Serra L."/>
            <person name="Macchietto M."/>
            <person name="Macias-Munoz A."/>
            <person name="McGill C.J."/>
            <person name="Rodriguez I.M."/>
            <person name="Rodriguez B."/>
            <person name="Murad R."/>
            <person name="Mortazavi A."/>
        </authorList>
    </citation>
    <scope>NUCLEOTIDE SEQUENCE [LARGE SCALE GENOMIC DNA]</scope>
    <source>
        <strain evidence="3 4">ALL</strain>
    </source>
</reference>
<accession>A0A4V6XWN6</accession>
<dbReference type="SUPFAM" id="SSF56994">
    <property type="entry name" value="Insulin-like"/>
    <property type="match status" value="1"/>
</dbReference>
<dbReference type="InterPro" id="IPR036438">
    <property type="entry name" value="Insulin-like_sf"/>
</dbReference>
<dbReference type="EMBL" id="AZBU02000002">
    <property type="protein sequence ID" value="TKR96565.1"/>
    <property type="molecule type" value="Genomic_DNA"/>
</dbReference>
<reference evidence="3 4" key="1">
    <citation type="journal article" date="2015" name="Genome Biol.">
        <title>Comparative genomics of Steinernema reveals deeply conserved gene regulatory networks.</title>
        <authorList>
            <person name="Dillman A.R."/>
            <person name="Macchietto M."/>
            <person name="Porter C.F."/>
            <person name="Rogers A."/>
            <person name="Williams B."/>
            <person name="Antoshechkin I."/>
            <person name="Lee M.M."/>
            <person name="Goodwin Z."/>
            <person name="Lu X."/>
            <person name="Lewis E.E."/>
            <person name="Goodrich-Blair H."/>
            <person name="Stock S.P."/>
            <person name="Adams B.J."/>
            <person name="Sternberg P.W."/>
            <person name="Mortazavi A."/>
        </authorList>
    </citation>
    <scope>NUCLEOTIDE SEQUENCE [LARGE SCALE GENOMIC DNA]</scope>
    <source>
        <strain evidence="3 4">ALL</strain>
    </source>
</reference>
<sequence length="103" mass="10790">MAAFKIVALVFATVAVASMIHAASARYEIGSDDSLLMDAEPASTSIHGFFSGRGIPQKRDGKVRTCGMRLVNLIRGICAGLGFCGSPYGKITVICCENGCSND</sequence>
<evidence type="ECO:0000256" key="1">
    <source>
        <dbReference type="ARBA" id="ARBA00022729"/>
    </source>
</evidence>
<feature type="signal peptide" evidence="2">
    <location>
        <begin position="1"/>
        <end position="25"/>
    </location>
</feature>
<feature type="chain" id="PRO_5020707767" evidence="2">
    <location>
        <begin position="26"/>
        <end position="103"/>
    </location>
</feature>
<keyword evidence="4" id="KW-1185">Reference proteome</keyword>
<dbReference type="Proteomes" id="UP000298663">
    <property type="component" value="Unassembled WGS sequence"/>
</dbReference>
<name>A0A4V6XWN6_STECR</name>
<evidence type="ECO:0000256" key="2">
    <source>
        <dbReference type="SAM" id="SignalP"/>
    </source>
</evidence>
<evidence type="ECO:0000313" key="4">
    <source>
        <dbReference type="Proteomes" id="UP000298663"/>
    </source>
</evidence>